<protein>
    <submittedName>
        <fullName evidence="1">Uncharacterized protein</fullName>
    </submittedName>
</protein>
<evidence type="ECO:0000313" key="2">
    <source>
        <dbReference type="Proteomes" id="UP000191931"/>
    </source>
</evidence>
<sequence>MNFPGANTITIEAPSTIFTVFRSGATVTFEGTDGTLISLPATTDQQSVSFSDMPPVCLVIDAGEVMLGDQRLETTPALIDTVNS</sequence>
<organism evidence="1 2">
    <name type="scientific">Desulfamplus magnetovallimortis</name>
    <dbReference type="NCBI Taxonomy" id="1246637"/>
    <lineage>
        <taxon>Bacteria</taxon>
        <taxon>Pseudomonadati</taxon>
        <taxon>Thermodesulfobacteriota</taxon>
        <taxon>Desulfobacteria</taxon>
        <taxon>Desulfobacterales</taxon>
        <taxon>Desulfobacteraceae</taxon>
        <taxon>Desulfamplus</taxon>
    </lineage>
</organism>
<keyword evidence="2" id="KW-1185">Reference proteome</keyword>
<dbReference type="OrthoDB" id="9793251at2"/>
<reference evidence="1 2" key="1">
    <citation type="submission" date="2017-03" db="EMBL/GenBank/DDBJ databases">
        <authorList>
            <person name="Afonso C.L."/>
            <person name="Miller P.J."/>
            <person name="Scott M.A."/>
            <person name="Spackman E."/>
            <person name="Goraichik I."/>
            <person name="Dimitrov K.M."/>
            <person name="Suarez D.L."/>
            <person name="Swayne D.E."/>
        </authorList>
    </citation>
    <scope>NUCLEOTIDE SEQUENCE [LARGE SCALE GENOMIC DNA]</scope>
    <source>
        <strain evidence="1">PRJEB14757</strain>
    </source>
</reference>
<proteinExistence type="predicted"/>
<dbReference type="RefSeq" id="WP_080806630.1">
    <property type="nucleotide sequence ID" value="NZ_LT828554.1"/>
</dbReference>
<dbReference type="EMBL" id="FWEV01000099">
    <property type="protein sequence ID" value="SLM29577.1"/>
    <property type="molecule type" value="Genomic_DNA"/>
</dbReference>
<evidence type="ECO:0000313" key="1">
    <source>
        <dbReference type="EMBL" id="SLM29577.1"/>
    </source>
</evidence>
<gene>
    <name evidence="1" type="ORF">MTBBW1_1880014</name>
</gene>
<dbReference type="AlphaFoldDB" id="A0A1W1HAS1"/>
<name>A0A1W1HAS1_9BACT</name>
<dbReference type="Proteomes" id="UP000191931">
    <property type="component" value="Unassembled WGS sequence"/>
</dbReference>
<accession>A0A1W1HAS1</accession>